<name>V9SGL6_9VIRU</name>
<organism evidence="1 2">
    <name type="scientific">Tunisvirus fontaine2</name>
    <dbReference type="NCBI Taxonomy" id="1421067"/>
    <lineage>
        <taxon>Viruses</taxon>
        <taxon>Varidnaviria</taxon>
        <taxon>Bamfordvirae</taxon>
        <taxon>Nucleocytoviricota</taxon>
        <taxon>Megaviricetes</taxon>
        <taxon>Pimascovirales</taxon>
        <taxon>Pimascovirales incertae sedis</taxon>
        <taxon>Marseilleviridae</taxon>
        <taxon>Losannavirus</taxon>
        <taxon>Losannavirus tunisense</taxon>
    </lineage>
</organism>
<sequence>MKFRSSNTFGIKVSHDKNIYSNIFGYKVPYLTPSLPIRMPDTRISSGANGLVRRKIVPCRSCTAVNIINVANRDLDCRLWQPWTCQISTSFILRLHRASRKWLERPTDISWAYNSLRCSDTPVEIVPGSVM</sequence>
<gene>
    <name evidence="1" type="ORF">TNS_ORF316</name>
</gene>
<protein>
    <submittedName>
        <fullName evidence="1">Uncharacterized protein</fullName>
    </submittedName>
</protein>
<accession>V9SGL6</accession>
<reference evidence="1 2" key="1">
    <citation type="journal article" date="2014" name="Arch. Virol.">
        <title>Complete genome sequence of Tunisvirus, a new member of the proposed family Marseilleviridae.</title>
        <authorList>
            <person name="Aherfi S."/>
            <person name="Boughalmi M."/>
            <person name="Pagnier I."/>
            <person name="Fournous G."/>
            <person name="La Scola B."/>
            <person name="Raoult D."/>
            <person name="Colson P."/>
        </authorList>
    </citation>
    <scope>NUCLEOTIDE SEQUENCE [LARGE SCALE GENOMIC DNA]</scope>
    <source>
        <strain evidence="1 2">U484</strain>
    </source>
</reference>
<evidence type="ECO:0000313" key="1">
    <source>
        <dbReference type="EMBL" id="AHC55034.1"/>
    </source>
</evidence>
<proteinExistence type="predicted"/>
<keyword evidence="2" id="KW-1185">Reference proteome</keyword>
<dbReference type="Proteomes" id="UP000232615">
    <property type="component" value="Segment"/>
</dbReference>
<dbReference type="EMBL" id="KF483846">
    <property type="protein sequence ID" value="AHC55034.1"/>
    <property type="molecule type" value="Genomic_DNA"/>
</dbReference>
<evidence type="ECO:0000313" key="2">
    <source>
        <dbReference type="Proteomes" id="UP000232615"/>
    </source>
</evidence>